<sequence length="136" mass="15275">MGRMKDIYTDLQEHGIDPNTSMDILGYIHDLPKEVAAAIRAGNDPEFEEAVQQKFQHAKSVLLKKHKDYGPKNIAQSPGGPLNGLRVRMWDKFARINHLIDSGATPENESLKDSFLDMANYAIIAMLVLDGEWPNE</sequence>
<protein>
    <submittedName>
        <fullName evidence="2">Clostridium phage phiCTP1, Gp74</fullName>
    </submittedName>
</protein>
<evidence type="ECO:0000313" key="2">
    <source>
        <dbReference type="EMBL" id="CAB4128367.1"/>
    </source>
</evidence>
<organism evidence="2">
    <name type="scientific">uncultured Caudovirales phage</name>
    <dbReference type="NCBI Taxonomy" id="2100421"/>
    <lineage>
        <taxon>Viruses</taxon>
        <taxon>Duplodnaviria</taxon>
        <taxon>Heunggongvirae</taxon>
        <taxon>Uroviricota</taxon>
        <taxon>Caudoviricetes</taxon>
        <taxon>Peduoviridae</taxon>
        <taxon>Maltschvirus</taxon>
        <taxon>Maltschvirus maltsch</taxon>
    </lineage>
</organism>
<gene>
    <name evidence="2" type="ORF">UFOVP110_29</name>
</gene>
<feature type="domain" description="Nucleotide modification associated" evidence="1">
    <location>
        <begin position="89"/>
        <end position="128"/>
    </location>
</feature>
<proteinExistence type="predicted"/>
<name>A0A6J5L5B8_9CAUD</name>
<dbReference type="EMBL" id="LR796220">
    <property type="protein sequence ID" value="CAB4128367.1"/>
    <property type="molecule type" value="Genomic_DNA"/>
</dbReference>
<reference evidence="2" key="1">
    <citation type="submission" date="2020-04" db="EMBL/GenBank/DDBJ databases">
        <authorList>
            <person name="Chiriac C."/>
            <person name="Salcher M."/>
            <person name="Ghai R."/>
            <person name="Kavagutti S V."/>
        </authorList>
    </citation>
    <scope>NUCLEOTIDE SEQUENCE</scope>
</reference>
<evidence type="ECO:0000259" key="1">
    <source>
        <dbReference type="Pfam" id="PF07659"/>
    </source>
</evidence>
<dbReference type="InterPro" id="IPR011630">
    <property type="entry name" value="DUF1599"/>
</dbReference>
<dbReference type="Pfam" id="PF07659">
    <property type="entry name" value="DUF1599"/>
    <property type="match status" value="1"/>
</dbReference>
<accession>A0A6J5L5B8</accession>